<protein>
    <submittedName>
        <fullName evidence="2">Alpha-hemolysin translocation ATP-binding protein HlyB</fullName>
    </submittedName>
</protein>
<dbReference type="SUPFAM" id="SSF52540">
    <property type="entry name" value="P-loop containing nucleoside triphosphate hydrolases"/>
    <property type="match status" value="1"/>
</dbReference>
<feature type="transmembrane region" description="Helical" evidence="1">
    <location>
        <begin position="54"/>
        <end position="77"/>
    </location>
</feature>
<sequence>MKDVQDFQIEWRVLLAVTISGLIYNLGLLAGPWFEGKMTGCLVDILKGTKQSGVMLYLVTDYVAVIAAVAGPAILLLDEITANLDAETEQNVLMALKKVSKDRTVISISHRMTASMGCTIFIS</sequence>
<dbReference type="InterPro" id="IPR039421">
    <property type="entry name" value="Type_1_exporter"/>
</dbReference>
<dbReference type="AlphaFoldDB" id="A0A173SFR9"/>
<organism evidence="2 3">
    <name type="scientific">Dorea longicatena</name>
    <dbReference type="NCBI Taxonomy" id="88431"/>
    <lineage>
        <taxon>Bacteria</taxon>
        <taxon>Bacillati</taxon>
        <taxon>Bacillota</taxon>
        <taxon>Clostridia</taxon>
        <taxon>Lachnospirales</taxon>
        <taxon>Lachnospiraceae</taxon>
        <taxon>Dorea</taxon>
    </lineage>
</organism>
<dbReference type="Gene3D" id="3.40.50.300">
    <property type="entry name" value="P-loop containing nucleotide triphosphate hydrolases"/>
    <property type="match status" value="1"/>
</dbReference>
<keyword evidence="2" id="KW-0547">Nucleotide-binding</keyword>
<evidence type="ECO:0000313" key="3">
    <source>
        <dbReference type="Proteomes" id="UP000095597"/>
    </source>
</evidence>
<gene>
    <name evidence="2" type="primary">hlyB</name>
    <name evidence="2" type="ORF">ERS852573_01008</name>
</gene>
<dbReference type="PANTHER" id="PTHR24222:SF76">
    <property type="entry name" value="MYCOBACTIN IMPORT ATP-BINDING_PERMEASE PROTEIN IRTB"/>
    <property type="match status" value="1"/>
</dbReference>
<dbReference type="RefSeq" id="WP_055213851.1">
    <property type="nucleotide sequence ID" value="NZ_CYXO01000004.1"/>
</dbReference>
<dbReference type="GO" id="GO:0005524">
    <property type="term" value="F:ATP binding"/>
    <property type="evidence" value="ECO:0007669"/>
    <property type="project" value="UniProtKB-KW"/>
</dbReference>
<dbReference type="GO" id="GO:0005886">
    <property type="term" value="C:plasma membrane"/>
    <property type="evidence" value="ECO:0007669"/>
    <property type="project" value="TreeGrafter"/>
</dbReference>
<dbReference type="GO" id="GO:0042626">
    <property type="term" value="F:ATPase-coupled transmembrane transporter activity"/>
    <property type="evidence" value="ECO:0007669"/>
    <property type="project" value="TreeGrafter"/>
</dbReference>
<evidence type="ECO:0000313" key="2">
    <source>
        <dbReference type="EMBL" id="CUM89070.1"/>
    </source>
</evidence>
<name>A0A173SFR9_9FIRM</name>
<keyword evidence="1" id="KW-1133">Transmembrane helix</keyword>
<evidence type="ECO:0000256" key="1">
    <source>
        <dbReference type="SAM" id="Phobius"/>
    </source>
</evidence>
<reference evidence="2 3" key="1">
    <citation type="submission" date="2015-09" db="EMBL/GenBank/DDBJ databases">
        <authorList>
            <consortium name="Pathogen Informatics"/>
        </authorList>
    </citation>
    <scope>NUCLEOTIDE SEQUENCE [LARGE SCALE GENOMIC DNA]</scope>
    <source>
        <strain evidence="2 3">2789STDY5834961</strain>
    </source>
</reference>
<keyword evidence="2" id="KW-0067">ATP-binding</keyword>
<dbReference type="Proteomes" id="UP000095597">
    <property type="component" value="Unassembled WGS sequence"/>
</dbReference>
<accession>A0A173SFR9</accession>
<feature type="transmembrane region" description="Helical" evidence="1">
    <location>
        <begin position="12"/>
        <end position="34"/>
    </location>
</feature>
<proteinExistence type="predicted"/>
<dbReference type="EMBL" id="CYXO01000004">
    <property type="protein sequence ID" value="CUM89070.1"/>
    <property type="molecule type" value="Genomic_DNA"/>
</dbReference>
<dbReference type="PANTHER" id="PTHR24222">
    <property type="entry name" value="ABC TRANSPORTER B FAMILY"/>
    <property type="match status" value="1"/>
</dbReference>
<keyword evidence="1" id="KW-0812">Transmembrane</keyword>
<dbReference type="InterPro" id="IPR027417">
    <property type="entry name" value="P-loop_NTPase"/>
</dbReference>
<keyword evidence="1" id="KW-0472">Membrane</keyword>
<dbReference type="OrthoDB" id="9806127at2"/>